<dbReference type="InterPro" id="IPR002885">
    <property type="entry name" value="PPR_rpt"/>
</dbReference>
<reference evidence="3" key="1">
    <citation type="submission" date="2021-01" db="EMBL/GenBank/DDBJ databases">
        <title>Adiantum capillus-veneris genome.</title>
        <authorList>
            <person name="Fang Y."/>
            <person name="Liao Q."/>
        </authorList>
    </citation>
    <scope>NUCLEOTIDE SEQUENCE</scope>
    <source>
        <strain evidence="3">H3</strain>
        <tissue evidence="3">Leaf</tissue>
    </source>
</reference>
<comment type="caution">
    <text evidence="3">The sequence shown here is derived from an EMBL/GenBank/DDBJ whole genome shotgun (WGS) entry which is preliminary data.</text>
</comment>
<dbReference type="PANTHER" id="PTHR47926">
    <property type="entry name" value="PENTATRICOPEPTIDE REPEAT-CONTAINING PROTEIN"/>
    <property type="match status" value="1"/>
</dbReference>
<dbReference type="AlphaFoldDB" id="A0A9D4V8Y6"/>
<evidence type="ECO:0008006" key="5">
    <source>
        <dbReference type="Google" id="ProtNLM"/>
    </source>
</evidence>
<feature type="repeat" description="PPR" evidence="2">
    <location>
        <begin position="1"/>
        <end position="35"/>
    </location>
</feature>
<accession>A0A9D4V8Y6</accession>
<dbReference type="EMBL" id="JABFUD020000004">
    <property type="protein sequence ID" value="KAI5081303.1"/>
    <property type="molecule type" value="Genomic_DNA"/>
</dbReference>
<dbReference type="InterPro" id="IPR011990">
    <property type="entry name" value="TPR-like_helical_dom_sf"/>
</dbReference>
<protein>
    <recommendedName>
        <fullName evidence="5">Pentatricopeptide repeat-containing protein</fullName>
    </recommendedName>
</protein>
<keyword evidence="4" id="KW-1185">Reference proteome</keyword>
<dbReference type="Gene3D" id="1.25.40.10">
    <property type="entry name" value="Tetratricopeptide repeat domain"/>
    <property type="match status" value="2"/>
</dbReference>
<dbReference type="Proteomes" id="UP000886520">
    <property type="component" value="Chromosome 4"/>
</dbReference>
<evidence type="ECO:0000256" key="1">
    <source>
        <dbReference type="ARBA" id="ARBA00022737"/>
    </source>
</evidence>
<gene>
    <name evidence="3" type="ORF">GOP47_0004486</name>
</gene>
<dbReference type="InterPro" id="IPR046960">
    <property type="entry name" value="PPR_At4g14850-like_plant"/>
</dbReference>
<evidence type="ECO:0000313" key="4">
    <source>
        <dbReference type="Proteomes" id="UP000886520"/>
    </source>
</evidence>
<organism evidence="3 4">
    <name type="scientific">Adiantum capillus-veneris</name>
    <name type="common">Maidenhair fern</name>
    <dbReference type="NCBI Taxonomy" id="13818"/>
    <lineage>
        <taxon>Eukaryota</taxon>
        <taxon>Viridiplantae</taxon>
        <taxon>Streptophyta</taxon>
        <taxon>Embryophyta</taxon>
        <taxon>Tracheophyta</taxon>
        <taxon>Polypodiopsida</taxon>
        <taxon>Polypodiidae</taxon>
        <taxon>Polypodiales</taxon>
        <taxon>Pteridineae</taxon>
        <taxon>Pteridaceae</taxon>
        <taxon>Vittarioideae</taxon>
        <taxon>Adiantum</taxon>
    </lineage>
</organism>
<feature type="repeat" description="PPR" evidence="2">
    <location>
        <begin position="103"/>
        <end position="137"/>
    </location>
</feature>
<name>A0A9D4V8Y6_ADICA</name>
<proteinExistence type="predicted"/>
<sequence length="152" mass="16626">MSSGWTALIAGHARHGQVHEALGCFHRLRSEGLSPDAVTYACALKACGIIQDVDLGKQIHDEIASQRSLEKNVVLGNALVYVYANCGVFWKPQQVLEELPNRDVISWTALIAVYAQQGQGQEALNCFHCMRSEGFFPDAVTYACILKACGIM</sequence>
<dbReference type="PROSITE" id="PS51375">
    <property type="entry name" value="PPR"/>
    <property type="match status" value="2"/>
</dbReference>
<dbReference type="Pfam" id="PF13041">
    <property type="entry name" value="PPR_2"/>
    <property type="match status" value="2"/>
</dbReference>
<dbReference type="NCBIfam" id="TIGR00756">
    <property type="entry name" value="PPR"/>
    <property type="match status" value="2"/>
</dbReference>
<evidence type="ECO:0000256" key="2">
    <source>
        <dbReference type="PROSITE-ProRule" id="PRU00708"/>
    </source>
</evidence>
<dbReference type="FunFam" id="1.25.40.10:FF:000344">
    <property type="entry name" value="Pentatricopeptide repeat-containing protein"/>
    <property type="match status" value="1"/>
</dbReference>
<keyword evidence="1" id="KW-0677">Repeat</keyword>
<evidence type="ECO:0000313" key="3">
    <source>
        <dbReference type="EMBL" id="KAI5081303.1"/>
    </source>
</evidence>
<dbReference type="GO" id="GO:0009451">
    <property type="term" value="P:RNA modification"/>
    <property type="evidence" value="ECO:0007669"/>
    <property type="project" value="InterPro"/>
</dbReference>
<dbReference type="GO" id="GO:0003723">
    <property type="term" value="F:RNA binding"/>
    <property type="evidence" value="ECO:0007669"/>
    <property type="project" value="InterPro"/>
</dbReference>